<dbReference type="EMBL" id="ML977310">
    <property type="protein sequence ID" value="KAF2122447.1"/>
    <property type="molecule type" value="Genomic_DNA"/>
</dbReference>
<keyword evidence="2" id="KW-1185">Reference proteome</keyword>
<accession>A0A6A5ZUF9</accession>
<evidence type="ECO:0000313" key="1">
    <source>
        <dbReference type="EMBL" id="KAF2122447.1"/>
    </source>
</evidence>
<dbReference type="Proteomes" id="UP000799770">
    <property type="component" value="Unassembled WGS sequence"/>
</dbReference>
<dbReference type="AlphaFoldDB" id="A0A6A5ZUF9"/>
<organism evidence="1 2">
    <name type="scientific">Lophiotrema nucula</name>
    <dbReference type="NCBI Taxonomy" id="690887"/>
    <lineage>
        <taxon>Eukaryota</taxon>
        <taxon>Fungi</taxon>
        <taxon>Dikarya</taxon>
        <taxon>Ascomycota</taxon>
        <taxon>Pezizomycotina</taxon>
        <taxon>Dothideomycetes</taxon>
        <taxon>Pleosporomycetidae</taxon>
        <taxon>Pleosporales</taxon>
        <taxon>Lophiotremataceae</taxon>
        <taxon>Lophiotrema</taxon>
    </lineage>
</organism>
<proteinExistence type="predicted"/>
<name>A0A6A5ZUF9_9PLEO</name>
<protein>
    <submittedName>
        <fullName evidence="1">Uncharacterized protein</fullName>
    </submittedName>
</protein>
<gene>
    <name evidence="1" type="ORF">BDV96DRAFT_1001</name>
</gene>
<reference evidence="1" key="1">
    <citation type="journal article" date="2020" name="Stud. Mycol.">
        <title>101 Dothideomycetes genomes: a test case for predicting lifestyles and emergence of pathogens.</title>
        <authorList>
            <person name="Haridas S."/>
            <person name="Albert R."/>
            <person name="Binder M."/>
            <person name="Bloem J."/>
            <person name="Labutti K."/>
            <person name="Salamov A."/>
            <person name="Andreopoulos B."/>
            <person name="Baker S."/>
            <person name="Barry K."/>
            <person name="Bills G."/>
            <person name="Bluhm B."/>
            <person name="Cannon C."/>
            <person name="Castanera R."/>
            <person name="Culley D."/>
            <person name="Daum C."/>
            <person name="Ezra D."/>
            <person name="Gonzalez J."/>
            <person name="Henrissat B."/>
            <person name="Kuo A."/>
            <person name="Liang C."/>
            <person name="Lipzen A."/>
            <person name="Lutzoni F."/>
            <person name="Magnuson J."/>
            <person name="Mondo S."/>
            <person name="Nolan M."/>
            <person name="Ohm R."/>
            <person name="Pangilinan J."/>
            <person name="Park H.-J."/>
            <person name="Ramirez L."/>
            <person name="Alfaro M."/>
            <person name="Sun H."/>
            <person name="Tritt A."/>
            <person name="Yoshinaga Y."/>
            <person name="Zwiers L.-H."/>
            <person name="Turgeon B."/>
            <person name="Goodwin S."/>
            <person name="Spatafora J."/>
            <person name="Crous P."/>
            <person name="Grigoriev I."/>
        </authorList>
    </citation>
    <scope>NUCLEOTIDE SEQUENCE</scope>
    <source>
        <strain evidence="1">CBS 627.86</strain>
    </source>
</reference>
<sequence>MMKCCITTSSDWKSKYAYEGSDVCVHSSRVIRRVRGMQERPVPRASLILLLSSSHENILCSPMRILRDSSLQILRSGSSISSAIENCESGCRRTQPLQTAYLVLALKLAIATSAGSRQLNPRSSRHNLSSLSFCHRFLNCHACKLFSDYNEELG</sequence>
<evidence type="ECO:0000313" key="2">
    <source>
        <dbReference type="Proteomes" id="UP000799770"/>
    </source>
</evidence>